<sequence>MCLQLEAFGPKALIPSMIGAVIARLDANDRHQKLSQKVDILAKLPHDSAAHVRMSGIVLDAIDELAEYEHRRRSAVFQRRALTMALLAWLVVVGLRIATEQFDVGHYEQIMHYVAVTLLVLGFVLVFASVVATIRDIRHRHDEEAASN</sequence>
<organism evidence="2 3">
    <name type="scientific">Gordonia hongkongensis</name>
    <dbReference type="NCBI Taxonomy" id="1701090"/>
    <lineage>
        <taxon>Bacteria</taxon>
        <taxon>Bacillati</taxon>
        <taxon>Actinomycetota</taxon>
        <taxon>Actinomycetes</taxon>
        <taxon>Mycobacteriales</taxon>
        <taxon>Gordoniaceae</taxon>
        <taxon>Gordonia</taxon>
    </lineage>
</organism>
<proteinExistence type="predicted"/>
<evidence type="ECO:0008006" key="4">
    <source>
        <dbReference type="Google" id="ProtNLM"/>
    </source>
</evidence>
<evidence type="ECO:0000256" key="1">
    <source>
        <dbReference type="SAM" id="Phobius"/>
    </source>
</evidence>
<dbReference type="Proteomes" id="UP001213504">
    <property type="component" value="Chromosome"/>
</dbReference>
<keyword evidence="1" id="KW-1133">Transmembrane helix</keyword>
<keyword evidence="1" id="KW-0812">Transmembrane</keyword>
<evidence type="ECO:0000313" key="3">
    <source>
        <dbReference type="Proteomes" id="UP001213504"/>
    </source>
</evidence>
<accession>A0AAX3TAS1</accession>
<feature type="transmembrane region" description="Helical" evidence="1">
    <location>
        <begin position="110"/>
        <end position="134"/>
    </location>
</feature>
<dbReference type="EMBL" id="CP121270">
    <property type="protein sequence ID" value="WFP26159.1"/>
    <property type="molecule type" value="Genomic_DNA"/>
</dbReference>
<feature type="transmembrane region" description="Helical" evidence="1">
    <location>
        <begin position="81"/>
        <end position="98"/>
    </location>
</feature>
<protein>
    <recommendedName>
        <fullName evidence="4">DUF2721 domain-containing protein</fullName>
    </recommendedName>
</protein>
<name>A0AAX3TAS1_9ACTN</name>
<evidence type="ECO:0000313" key="2">
    <source>
        <dbReference type="EMBL" id="WFP26159.1"/>
    </source>
</evidence>
<keyword evidence="1" id="KW-0472">Membrane</keyword>
<dbReference type="AlphaFoldDB" id="A0AAX3TAS1"/>
<gene>
    <name evidence="2" type="ORF">P9A14_06560</name>
</gene>
<reference evidence="2" key="1">
    <citation type="submission" date="2023-04" db="EMBL/GenBank/DDBJ databases">
        <title>Complete genome sequence of a phthalic acid esters degrading bacterial strain.</title>
        <authorList>
            <person name="Weng L."/>
            <person name="Jia Y."/>
            <person name="Ren L."/>
        </authorList>
    </citation>
    <scope>NUCLEOTIDE SEQUENCE</scope>
    <source>
        <strain evidence="2">RL-LY01</strain>
    </source>
</reference>
<dbReference type="RefSeq" id="WP_165630327.1">
    <property type="nucleotide sequence ID" value="NZ_CP121270.1"/>
</dbReference>